<reference evidence="1 2" key="1">
    <citation type="submission" date="2019-11" db="EMBL/GenBank/DDBJ databases">
        <title>Green- and brown-colored morphotypes of Chlorobia in the stratified aquatic ecosystems of Kandalaksha Gulf (White Sea): A model for study of the accessory genome evolution.</title>
        <authorList>
            <person name="Grouzdev D.S."/>
        </authorList>
    </citation>
    <scope>NUCLEOTIDE SEQUENCE [LARGE SCALE GENOMIC DNA]</scope>
    <source>
        <strain evidence="1 2">ZM</strain>
    </source>
</reference>
<name>A0ABW9URD5_CHLPH</name>
<dbReference type="RefSeq" id="WP_155811630.1">
    <property type="nucleotide sequence ID" value="NZ_CP041698.1"/>
</dbReference>
<proteinExistence type="predicted"/>
<evidence type="ECO:0000313" key="2">
    <source>
        <dbReference type="Proteomes" id="UP000489351"/>
    </source>
</evidence>
<dbReference type="Proteomes" id="UP000489351">
    <property type="component" value="Unassembled WGS sequence"/>
</dbReference>
<evidence type="ECO:0000313" key="1">
    <source>
        <dbReference type="EMBL" id="MWV55092.1"/>
    </source>
</evidence>
<gene>
    <name evidence="1" type="ORF">GJ685_08500</name>
</gene>
<sequence>MALKAELGHIETPERYHRRMTYAEVKEACEEDERQWLRETQGQASKRGE</sequence>
<protein>
    <submittedName>
        <fullName evidence="1">Uncharacterized protein</fullName>
    </submittedName>
</protein>
<organism evidence="1 2">
    <name type="scientific">Chlorobium phaeovibrioides</name>
    <dbReference type="NCBI Taxonomy" id="1094"/>
    <lineage>
        <taxon>Bacteria</taxon>
        <taxon>Pseudomonadati</taxon>
        <taxon>Chlorobiota</taxon>
        <taxon>Chlorobiia</taxon>
        <taxon>Chlorobiales</taxon>
        <taxon>Chlorobiaceae</taxon>
        <taxon>Chlorobium/Pelodictyon group</taxon>
        <taxon>Chlorobium</taxon>
    </lineage>
</organism>
<comment type="caution">
    <text evidence="1">The sequence shown here is derived from an EMBL/GenBank/DDBJ whole genome shotgun (WGS) entry which is preliminary data.</text>
</comment>
<dbReference type="EMBL" id="WUBZ01000042">
    <property type="protein sequence ID" value="MWV55092.1"/>
    <property type="molecule type" value="Genomic_DNA"/>
</dbReference>
<keyword evidence="2" id="KW-1185">Reference proteome</keyword>
<accession>A0ABW9URD5</accession>